<dbReference type="OrthoDB" id="877274at2"/>
<dbReference type="EMBL" id="QJSU01000002">
    <property type="protein sequence ID" value="PYE40093.1"/>
    <property type="molecule type" value="Genomic_DNA"/>
</dbReference>
<dbReference type="AlphaFoldDB" id="A0A2V4UIT0"/>
<keyword evidence="1" id="KW-0472">Membrane</keyword>
<keyword evidence="1" id="KW-0812">Transmembrane</keyword>
<reference evidence="2 3" key="1">
    <citation type="submission" date="2018-06" db="EMBL/GenBank/DDBJ databases">
        <title>Genomic Encyclopedia of Type Strains, Phase III (KMG-III): the genomes of soil and plant-associated and newly described type strains.</title>
        <authorList>
            <person name="Whitman W."/>
        </authorList>
    </citation>
    <scope>NUCLEOTIDE SEQUENCE [LARGE SCALE GENOMIC DNA]</scope>
    <source>
        <strain evidence="2 3">CECT 5889</strain>
    </source>
</reference>
<evidence type="ECO:0000256" key="1">
    <source>
        <dbReference type="SAM" id="Phobius"/>
    </source>
</evidence>
<feature type="transmembrane region" description="Helical" evidence="1">
    <location>
        <begin position="190"/>
        <end position="207"/>
    </location>
</feature>
<evidence type="ECO:0000313" key="3">
    <source>
        <dbReference type="Proteomes" id="UP000247746"/>
    </source>
</evidence>
<gene>
    <name evidence="2" type="ORF">DFP82_10252</name>
</gene>
<keyword evidence="3" id="KW-1185">Reference proteome</keyword>
<protein>
    <submittedName>
        <fullName evidence="2">Uncharacterized protein</fullName>
    </submittedName>
</protein>
<comment type="caution">
    <text evidence="2">The sequence shown here is derived from an EMBL/GenBank/DDBJ whole genome shotgun (WGS) entry which is preliminary data.</text>
</comment>
<dbReference type="RefSeq" id="WP_110922278.1">
    <property type="nucleotide sequence ID" value="NZ_QJSU01000002.1"/>
</dbReference>
<feature type="transmembrane region" description="Helical" evidence="1">
    <location>
        <begin position="213"/>
        <end position="231"/>
    </location>
</feature>
<sequence>MLIPKYWAQYKQRFELSKMADNASDDFNSKQATIKRYGWSDISQVEALAHAKARVKEAHQRWLEGEDIVRRERREEYNESNGIPIREQIISKQSFSKSGLTAGGLESKAPNTQLIVTRNSYGAQVANVSNIVIIDVDNNDLLHQKYPDEYDSHGFIGIIRKSNNVSKKTKATDPDPSSPKNNEKPVSMKPFVWTVVIAAIILATFIAMKSLSWLWLLLFLGVATAILWHQASKYDQEQHQRYMGHVASLQTYMIDLIQQRVASHPQESFRLYETPAGFRIMATHDTISPNDALVVDWFEYFHADANYVRLCQAQQCFRARLTAKPWRMAEVADKKLTKDIPAKNFWFDAESADAYSSIEQRQKELKARKEWINNYDKYAKNYRACRYVEDFSGKEASHQLEHKSIQAFIAWHDRACQMDKALSMA</sequence>
<evidence type="ECO:0000313" key="2">
    <source>
        <dbReference type="EMBL" id="PYE40093.1"/>
    </source>
</evidence>
<keyword evidence="1" id="KW-1133">Transmembrane helix</keyword>
<name>A0A2V4UIT0_9GAMM</name>
<dbReference type="Proteomes" id="UP000247746">
    <property type="component" value="Unassembled WGS sequence"/>
</dbReference>
<accession>A0A2V4UIT0</accession>
<proteinExistence type="predicted"/>
<organism evidence="2 3">
    <name type="scientific">Psychrobacter fozii</name>
    <dbReference type="NCBI Taxonomy" id="198480"/>
    <lineage>
        <taxon>Bacteria</taxon>
        <taxon>Pseudomonadati</taxon>
        <taxon>Pseudomonadota</taxon>
        <taxon>Gammaproteobacteria</taxon>
        <taxon>Moraxellales</taxon>
        <taxon>Moraxellaceae</taxon>
        <taxon>Psychrobacter</taxon>
    </lineage>
</organism>